<sequence length="314" mass="34397">MFSETLRLQNAGASLACHHQPAEGQAHAILMISHGLAEHSRRYRRFAEAMAARGYHVYAHDHRGHGETSAPDAPIGRFARWGGIESVIRDIAAVHDFATTRHPGLPVILLGHSMGGLIALNAAADLPGRFAALAVWNSNFAVGLSGRAAQAILLAERMLKGSDVPSDMLPRLTFSAWGKSIPNHRTEFDWLSHDPVEVDAYIADPSCGFDPSVSLWLDVFALTFRGIEKERLERLPKDLPIHLVGGGQDPATNYGKAVLWLSKRLRSQGFSRISTEIYQDMRHETLNEIGAQTAIANFAGWCDAAIRAVPCERI</sequence>
<keyword evidence="2" id="KW-0378">Hydrolase</keyword>
<keyword evidence="3" id="KW-1185">Reference proteome</keyword>
<dbReference type="Pfam" id="PF12146">
    <property type="entry name" value="Hydrolase_4"/>
    <property type="match status" value="1"/>
</dbReference>
<accession>A0ABS7H0G6</accession>
<dbReference type="Proteomes" id="UP000717752">
    <property type="component" value="Unassembled WGS sequence"/>
</dbReference>
<feature type="domain" description="Serine aminopeptidase S33" evidence="1">
    <location>
        <begin position="25"/>
        <end position="288"/>
    </location>
</feature>
<protein>
    <submittedName>
        <fullName evidence="2">Alpha/beta hydrolase</fullName>
    </submittedName>
</protein>
<dbReference type="InterPro" id="IPR022742">
    <property type="entry name" value="Hydrolase_4"/>
</dbReference>
<reference evidence="2 3" key="1">
    <citation type="journal article" date="2021" name="MBio">
        <title>Poor Competitiveness of Bradyrhizobium in Pigeon Pea Root Colonization in Indian Soils.</title>
        <authorList>
            <person name="Chalasani D."/>
            <person name="Basu A."/>
            <person name="Pullabhotla S.V.S.R.N."/>
            <person name="Jorrin B."/>
            <person name="Neal A.L."/>
            <person name="Poole P.S."/>
            <person name="Podile A.R."/>
            <person name="Tkacz A."/>
        </authorList>
    </citation>
    <scope>NUCLEOTIDE SEQUENCE [LARGE SCALE GENOMIC DNA]</scope>
    <source>
        <strain evidence="2 3">HU56</strain>
    </source>
</reference>
<evidence type="ECO:0000259" key="1">
    <source>
        <dbReference type="Pfam" id="PF12146"/>
    </source>
</evidence>
<dbReference type="InterPro" id="IPR029058">
    <property type="entry name" value="AB_hydrolase_fold"/>
</dbReference>
<dbReference type="GO" id="GO:0016787">
    <property type="term" value="F:hydrolase activity"/>
    <property type="evidence" value="ECO:0007669"/>
    <property type="project" value="UniProtKB-KW"/>
</dbReference>
<dbReference type="Gene3D" id="3.40.50.1820">
    <property type="entry name" value="alpha/beta hydrolase"/>
    <property type="match status" value="1"/>
</dbReference>
<evidence type="ECO:0000313" key="2">
    <source>
        <dbReference type="EMBL" id="MBW9055441.1"/>
    </source>
</evidence>
<dbReference type="EMBL" id="JAEUAK010000010">
    <property type="protein sequence ID" value="MBW9055441.1"/>
    <property type="molecule type" value="Genomic_DNA"/>
</dbReference>
<dbReference type="InterPro" id="IPR051044">
    <property type="entry name" value="MAG_DAG_Lipase"/>
</dbReference>
<proteinExistence type="predicted"/>
<dbReference type="PANTHER" id="PTHR11614">
    <property type="entry name" value="PHOSPHOLIPASE-RELATED"/>
    <property type="match status" value="1"/>
</dbReference>
<gene>
    <name evidence="2" type="ORF">JNB85_23835</name>
</gene>
<dbReference type="SUPFAM" id="SSF53474">
    <property type="entry name" value="alpha/beta-Hydrolases"/>
    <property type="match status" value="1"/>
</dbReference>
<evidence type="ECO:0000313" key="3">
    <source>
        <dbReference type="Proteomes" id="UP000717752"/>
    </source>
</evidence>
<name>A0ABS7H0G6_9HYPH</name>
<organism evidence="2 3">
    <name type="scientific">Rhizobium mesosinicum</name>
    <dbReference type="NCBI Taxonomy" id="335017"/>
    <lineage>
        <taxon>Bacteria</taxon>
        <taxon>Pseudomonadati</taxon>
        <taxon>Pseudomonadota</taxon>
        <taxon>Alphaproteobacteria</taxon>
        <taxon>Hyphomicrobiales</taxon>
        <taxon>Rhizobiaceae</taxon>
        <taxon>Rhizobium/Agrobacterium group</taxon>
        <taxon>Rhizobium</taxon>
    </lineage>
</organism>
<dbReference type="RefSeq" id="WP_220336750.1">
    <property type="nucleotide sequence ID" value="NZ_JAEUAK010000010.1"/>
</dbReference>
<comment type="caution">
    <text evidence="2">The sequence shown here is derived from an EMBL/GenBank/DDBJ whole genome shotgun (WGS) entry which is preliminary data.</text>
</comment>